<reference evidence="1" key="1">
    <citation type="submission" date="2009-10" db="EMBL/GenBank/DDBJ databases">
        <title>Diversity of trophic interactions inside an arsenic-rich microbial ecosystem.</title>
        <authorList>
            <person name="Bertin P.N."/>
            <person name="Heinrich-Salmeron A."/>
            <person name="Pelletier E."/>
            <person name="Goulhen-Chollet F."/>
            <person name="Arsene-Ploetze F."/>
            <person name="Gallien S."/>
            <person name="Calteau A."/>
            <person name="Vallenet D."/>
            <person name="Casiot C."/>
            <person name="Chane-Woon-Ming B."/>
            <person name="Giloteaux L."/>
            <person name="Barakat M."/>
            <person name="Bonnefoy V."/>
            <person name="Bruneel O."/>
            <person name="Chandler M."/>
            <person name="Cleiss J."/>
            <person name="Duran R."/>
            <person name="Elbaz-Poulichet F."/>
            <person name="Fonknechten N."/>
            <person name="Lauga B."/>
            <person name="Mornico D."/>
            <person name="Ortet P."/>
            <person name="Schaeffer C."/>
            <person name="Siguier P."/>
            <person name="Alexander Thil Smith A."/>
            <person name="Van Dorsselaer A."/>
            <person name="Weissenbach J."/>
            <person name="Medigue C."/>
            <person name="Le Paslier D."/>
        </authorList>
    </citation>
    <scope>NUCLEOTIDE SEQUENCE</scope>
</reference>
<proteinExistence type="predicted"/>
<dbReference type="EMBL" id="CABR01000091">
    <property type="protein sequence ID" value="CBI10585.1"/>
    <property type="molecule type" value="Genomic_DNA"/>
</dbReference>
<protein>
    <submittedName>
        <fullName evidence="1">Uncharacterized protein</fullName>
    </submittedName>
</protein>
<sequence>MAAWAAIFMSVEEHTPYETLAHQSLSNRTIDMRQPVLVFTLPQRLIHL</sequence>
<evidence type="ECO:0000313" key="1">
    <source>
        <dbReference type="EMBL" id="CBI10585.1"/>
    </source>
</evidence>
<accession>E6QTL3</accession>
<name>E6QTL3_9ZZZZ</name>
<gene>
    <name evidence="1" type="ORF">CARN7_1370</name>
</gene>
<organism evidence="1">
    <name type="scientific">mine drainage metagenome</name>
    <dbReference type="NCBI Taxonomy" id="410659"/>
    <lineage>
        <taxon>unclassified sequences</taxon>
        <taxon>metagenomes</taxon>
        <taxon>ecological metagenomes</taxon>
    </lineage>
</organism>
<comment type="caution">
    <text evidence="1">The sequence shown here is derived from an EMBL/GenBank/DDBJ whole genome shotgun (WGS) entry which is preliminary data.</text>
</comment>
<dbReference type="AlphaFoldDB" id="E6QTL3"/>